<dbReference type="PANTHER" id="PTHR21621">
    <property type="entry name" value="RIBOSOMAL PROTEIN S6 MODIFICATION PROTEIN"/>
    <property type="match status" value="1"/>
</dbReference>
<protein>
    <submittedName>
        <fullName evidence="3">Glutathione synthase/RimK-type ligase-like ATP-grasp enzyme</fullName>
    </submittedName>
</protein>
<evidence type="ECO:0000259" key="2">
    <source>
        <dbReference type="PROSITE" id="PS50975"/>
    </source>
</evidence>
<dbReference type="Gene3D" id="3.30.470.20">
    <property type="entry name" value="ATP-grasp fold, B domain"/>
    <property type="match status" value="1"/>
</dbReference>
<evidence type="ECO:0000313" key="4">
    <source>
        <dbReference type="Proteomes" id="UP001519273"/>
    </source>
</evidence>
<accession>A0ABS4H5L3</accession>
<dbReference type="SUPFAM" id="SSF56059">
    <property type="entry name" value="Glutathione synthetase ATP-binding domain-like"/>
    <property type="match status" value="1"/>
</dbReference>
<dbReference type="InterPro" id="IPR011761">
    <property type="entry name" value="ATP-grasp"/>
</dbReference>
<dbReference type="Proteomes" id="UP001519273">
    <property type="component" value="Unassembled WGS sequence"/>
</dbReference>
<gene>
    <name evidence="3" type="ORF">J2Z20_002738</name>
</gene>
<keyword evidence="1" id="KW-0547">Nucleotide-binding</keyword>
<dbReference type="PROSITE" id="PS50975">
    <property type="entry name" value="ATP_GRASP"/>
    <property type="match status" value="1"/>
</dbReference>
<reference evidence="3 4" key="1">
    <citation type="submission" date="2021-03" db="EMBL/GenBank/DDBJ databases">
        <title>Genomic Encyclopedia of Type Strains, Phase IV (KMG-IV): sequencing the most valuable type-strain genomes for metagenomic binning, comparative biology and taxonomic classification.</title>
        <authorList>
            <person name="Goeker M."/>
        </authorList>
    </citation>
    <scope>NUCLEOTIDE SEQUENCE [LARGE SCALE GENOMIC DNA]</scope>
    <source>
        <strain evidence="3 4">DSM 23491</strain>
    </source>
</reference>
<dbReference type="Pfam" id="PF14398">
    <property type="entry name" value="ATPgrasp_YheCD"/>
    <property type="match status" value="1"/>
</dbReference>
<proteinExistence type="predicted"/>
<keyword evidence="1" id="KW-0067">ATP-binding</keyword>
<dbReference type="EMBL" id="JAGGKP010000007">
    <property type="protein sequence ID" value="MBP1937823.1"/>
    <property type="molecule type" value="Genomic_DNA"/>
</dbReference>
<evidence type="ECO:0000256" key="1">
    <source>
        <dbReference type="PROSITE-ProRule" id="PRU00409"/>
    </source>
</evidence>
<sequence>MNRIESRTIGIMESEASGFPPFTEQSFCRKLSIAGMKYGIRIFVFCPNWIDQERLKITGYHYMNGRWESVVFPFPQVIYDRCLYHSSDTKTRARRQIASLAEKQGTIFLGNPLSGKWSVYQSLKRHKEIAPYLPRTVRYEGTAQLKHWMSEHQEEALLKPQSGTHGKNVLRVKMTDTDQFLVAGRDSLNRIIQHQFTDEKALMIWIDRFTKGRTFLIQPYLELNNAESEPFDIRVLIQKNEHGRWTLTGMAIRKGKPESLTSNLHGGGSAERVMPFLKKLFGKEATEAAVVLMRSLSFIIAEHLENYYGRLAELGIDFGIDRRGQVWILEVNSKPGRSSFFRIGDMNSAIKAIENPVVYARYLLLRQLRRVIS</sequence>
<feature type="domain" description="ATP-grasp" evidence="2">
    <location>
        <begin position="123"/>
        <end position="364"/>
    </location>
</feature>
<evidence type="ECO:0000313" key="3">
    <source>
        <dbReference type="EMBL" id="MBP1937823.1"/>
    </source>
</evidence>
<name>A0ABS4H5L3_9BACL</name>
<keyword evidence="4" id="KW-1185">Reference proteome</keyword>
<dbReference type="RefSeq" id="WP_209851161.1">
    <property type="nucleotide sequence ID" value="NZ_CBCRVE010000004.1"/>
</dbReference>
<organism evidence="3 4">
    <name type="scientific">Paenibacillus sediminis</name>
    <dbReference type="NCBI Taxonomy" id="664909"/>
    <lineage>
        <taxon>Bacteria</taxon>
        <taxon>Bacillati</taxon>
        <taxon>Bacillota</taxon>
        <taxon>Bacilli</taxon>
        <taxon>Bacillales</taxon>
        <taxon>Paenibacillaceae</taxon>
        <taxon>Paenibacillus</taxon>
    </lineage>
</organism>
<comment type="caution">
    <text evidence="3">The sequence shown here is derived from an EMBL/GenBank/DDBJ whole genome shotgun (WGS) entry which is preliminary data.</text>
</comment>
<dbReference type="InterPro" id="IPR026838">
    <property type="entry name" value="YheC/D"/>
</dbReference>
<dbReference type="PANTHER" id="PTHR21621:SF0">
    <property type="entry name" value="BETA-CITRYLGLUTAMATE SYNTHASE B-RELATED"/>
    <property type="match status" value="1"/>
</dbReference>